<dbReference type="Proteomes" id="UP000218366">
    <property type="component" value="Unassembled WGS sequence"/>
</dbReference>
<dbReference type="GO" id="GO:0006605">
    <property type="term" value="P:protein targeting"/>
    <property type="evidence" value="ECO:0007669"/>
    <property type="project" value="UniProtKB-UniRule"/>
</dbReference>
<accession>A0A2A4B546</accession>
<evidence type="ECO:0000256" key="6">
    <source>
        <dbReference type="ARBA" id="ARBA00023136"/>
    </source>
</evidence>
<dbReference type="Pfam" id="PF01311">
    <property type="entry name" value="Bac_export_1"/>
    <property type="match status" value="1"/>
</dbReference>
<feature type="transmembrane region" description="Helical" evidence="7">
    <location>
        <begin position="137"/>
        <end position="163"/>
    </location>
</feature>
<dbReference type="InterPro" id="IPR002010">
    <property type="entry name" value="T3SS_IM_R"/>
</dbReference>
<dbReference type="InterPro" id="IPR006304">
    <property type="entry name" value="T3SS_SpaR/YscT"/>
</dbReference>
<evidence type="ECO:0000256" key="2">
    <source>
        <dbReference type="ARBA" id="ARBA00009772"/>
    </source>
</evidence>
<evidence type="ECO:0000256" key="5">
    <source>
        <dbReference type="ARBA" id="ARBA00022989"/>
    </source>
</evidence>
<keyword evidence="5 7" id="KW-1133">Transmembrane helix</keyword>
<keyword evidence="6 7" id="KW-0472">Membrane</keyword>
<feature type="transmembrane region" description="Helical" evidence="7">
    <location>
        <begin position="80"/>
        <end position="97"/>
    </location>
</feature>
<proteinExistence type="inferred from homology"/>
<feature type="transmembrane region" description="Helical" evidence="7">
    <location>
        <begin position="183"/>
        <end position="205"/>
    </location>
</feature>
<comment type="subcellular location">
    <subcellularLocation>
        <location evidence="1 7">Cell membrane</location>
        <topology evidence="1 7">Multi-pass membrane protein</topology>
    </subcellularLocation>
</comment>
<evidence type="ECO:0000313" key="8">
    <source>
        <dbReference type="EMBL" id="PCD03200.1"/>
    </source>
</evidence>
<name>A0A2A4B546_9SPHN</name>
<sequence length="264" mass="27591">MGGGIASQPWGAQLLLVALASARFGFAFVLVPVFARDVIPPTVRNAIILTLGGVAFVMQPSVDPSGMGALQWARMLLKEAAAGLVIGFFFGTLLWAIEAAGEIIDAKVGATIGQVLEPMGGNMTSLNGALLGRLANVIFCASGGLLLLVGTVIESYAIWPIAADWPSLDMGSLRVFENEFGRLMMLAFLISAPVLMVLYVIDAGLGLLNRFAQQLNVFSLSLSLKAWAATLLLVTLIPAIAQAVVNDLAERGGVVKAVIGALAR</sequence>
<dbReference type="GO" id="GO:0005886">
    <property type="term" value="C:plasma membrane"/>
    <property type="evidence" value="ECO:0007669"/>
    <property type="project" value="UniProtKB-SubCell"/>
</dbReference>
<dbReference type="NCBIfam" id="TIGR01401">
    <property type="entry name" value="fliR_like_III"/>
    <property type="match status" value="1"/>
</dbReference>
<dbReference type="PANTHER" id="PTHR30065">
    <property type="entry name" value="FLAGELLAR BIOSYNTHETIC PROTEIN FLIR"/>
    <property type="match status" value="1"/>
</dbReference>
<dbReference type="PANTHER" id="PTHR30065:SF1">
    <property type="entry name" value="SURFACE PRESENTATION OF ANTIGENS PROTEIN SPAR"/>
    <property type="match status" value="1"/>
</dbReference>
<keyword evidence="3 7" id="KW-1003">Cell membrane</keyword>
<protein>
    <submittedName>
        <fullName evidence="8">EscT/YscT/HrcT family type III secretion system export apparatus protein</fullName>
    </submittedName>
</protein>
<dbReference type="AlphaFoldDB" id="A0A2A4B546"/>
<comment type="similarity">
    <text evidence="2 7">Belongs to the FliR/MopE/SpaR family.</text>
</comment>
<keyword evidence="4 7" id="KW-0812">Transmembrane</keyword>
<feature type="transmembrane region" description="Helical" evidence="7">
    <location>
        <begin position="226"/>
        <end position="245"/>
    </location>
</feature>
<feature type="transmembrane region" description="Helical" evidence="7">
    <location>
        <begin position="12"/>
        <end position="35"/>
    </location>
</feature>
<feature type="transmembrane region" description="Helical" evidence="7">
    <location>
        <begin position="42"/>
        <end position="60"/>
    </location>
</feature>
<comment type="caution">
    <text evidence="8">The sequence shown here is derived from an EMBL/GenBank/DDBJ whole genome shotgun (WGS) entry which is preliminary data.</text>
</comment>
<reference evidence="8 9" key="1">
    <citation type="submission" date="2017-09" db="EMBL/GenBank/DDBJ databases">
        <title>Sphingomonas spermidinifaciens 9NM-10, whole genome shotgun sequence.</title>
        <authorList>
            <person name="Feng G."/>
            <person name="Zhu H."/>
        </authorList>
    </citation>
    <scope>NUCLEOTIDE SEQUENCE [LARGE SCALE GENOMIC DNA]</scope>
    <source>
        <strain evidence="8 9">9NM-10</strain>
    </source>
</reference>
<evidence type="ECO:0000256" key="7">
    <source>
        <dbReference type="RuleBase" id="RU362072"/>
    </source>
</evidence>
<evidence type="ECO:0000256" key="4">
    <source>
        <dbReference type="ARBA" id="ARBA00022692"/>
    </source>
</evidence>
<dbReference type="RefSeq" id="WP_096341599.1">
    <property type="nucleotide sequence ID" value="NZ_NWMW01000001.1"/>
</dbReference>
<dbReference type="OrthoDB" id="9807748at2"/>
<dbReference type="PRINTS" id="PR00953">
    <property type="entry name" value="TYPE3IMRPROT"/>
</dbReference>
<evidence type="ECO:0000313" key="9">
    <source>
        <dbReference type="Proteomes" id="UP000218366"/>
    </source>
</evidence>
<evidence type="ECO:0000256" key="3">
    <source>
        <dbReference type="ARBA" id="ARBA00022475"/>
    </source>
</evidence>
<gene>
    <name evidence="8" type="ORF">COC42_01900</name>
</gene>
<dbReference type="EMBL" id="NWMW01000001">
    <property type="protein sequence ID" value="PCD03200.1"/>
    <property type="molecule type" value="Genomic_DNA"/>
</dbReference>
<evidence type="ECO:0000256" key="1">
    <source>
        <dbReference type="ARBA" id="ARBA00004651"/>
    </source>
</evidence>
<keyword evidence="9" id="KW-1185">Reference proteome</keyword>
<organism evidence="8 9">
    <name type="scientific">Sphingomonas spermidinifaciens</name>
    <dbReference type="NCBI Taxonomy" id="1141889"/>
    <lineage>
        <taxon>Bacteria</taxon>
        <taxon>Pseudomonadati</taxon>
        <taxon>Pseudomonadota</taxon>
        <taxon>Alphaproteobacteria</taxon>
        <taxon>Sphingomonadales</taxon>
        <taxon>Sphingomonadaceae</taxon>
        <taxon>Sphingomonas</taxon>
    </lineage>
</organism>